<evidence type="ECO:0000313" key="10">
    <source>
        <dbReference type="EMBL" id="MBB5760121.1"/>
    </source>
</evidence>
<reference evidence="10 11" key="1">
    <citation type="submission" date="2020-08" db="EMBL/GenBank/DDBJ databases">
        <title>Genomic Encyclopedia of Type Strains, Phase IV (KMG-IV): sequencing the most valuable type-strain genomes for metagenomic binning, comparative biology and taxonomic classification.</title>
        <authorList>
            <person name="Goeker M."/>
        </authorList>
    </citation>
    <scope>NUCLEOTIDE SEQUENCE [LARGE SCALE GENOMIC DNA]</scope>
    <source>
        <strain evidence="10 11">DSM 2163</strain>
    </source>
</reference>
<feature type="domain" description="Glycoside hydrolase family 5" evidence="9">
    <location>
        <begin position="62"/>
        <end position="380"/>
    </location>
</feature>
<evidence type="ECO:0000256" key="1">
    <source>
        <dbReference type="ARBA" id="ARBA00005641"/>
    </source>
</evidence>
<sequence length="409" mass="44898">MPTRRTILAAALGATLPARAAPAAPQLRRGISLWPWFSLTKEYPAPRTDYAWPPFQDQRPVPKRADLRRLREAGFDFVRIPVDPGPFLAFDGTLFRRRLLDELDDAVGLCLAAGLDVVVNVQINEATHHWNSRRLIADRQAPNLAAYRALVAEIARRLDPARTVLEPVNEPPQACGSTEWTAIQRDLLVAARGAAPTLTLTATGACGSMVPGLQALDPKLLAGLGPLTYVVHFYEPYLFTHQGAPWMRGEPIYRALNAVPWPASDGTLAATLAAVRRRMAQDAGRPPAEAQAAYAETEAKMREYFDARPDRNFLVHGLSGVRGWARTNGIAPEKILIGEFGALRSDARYVAAGAADRARYIRDLRETIEGYGFGWAYWNFFDGFGLVTDDATRAFDPAVVAALGMRMPG</sequence>
<comment type="caution">
    <text evidence="10">The sequence shown here is derived from an EMBL/GenBank/DDBJ whole genome shotgun (WGS) entry which is preliminary data.</text>
</comment>
<dbReference type="InterPro" id="IPR050386">
    <property type="entry name" value="Glycosyl_hydrolase_5"/>
</dbReference>
<keyword evidence="5 7" id="KW-0326">Glycosidase</keyword>
<evidence type="ECO:0000256" key="6">
    <source>
        <dbReference type="ARBA" id="ARBA00023326"/>
    </source>
</evidence>
<organism evidence="10 11">
    <name type="scientific">Methylorubrum rhodinum</name>
    <dbReference type="NCBI Taxonomy" id="29428"/>
    <lineage>
        <taxon>Bacteria</taxon>
        <taxon>Pseudomonadati</taxon>
        <taxon>Pseudomonadota</taxon>
        <taxon>Alphaproteobacteria</taxon>
        <taxon>Hyphomicrobiales</taxon>
        <taxon>Methylobacteriaceae</taxon>
        <taxon>Methylorubrum</taxon>
    </lineage>
</organism>
<gene>
    <name evidence="10" type="ORF">HNR00_004867</name>
</gene>
<dbReference type="AlphaFoldDB" id="A0A840ZTE8"/>
<keyword evidence="8" id="KW-0732">Signal</keyword>
<dbReference type="GO" id="GO:0009986">
    <property type="term" value="C:cell surface"/>
    <property type="evidence" value="ECO:0007669"/>
    <property type="project" value="TreeGrafter"/>
</dbReference>
<proteinExistence type="inferred from homology"/>
<name>A0A840ZTE8_9HYPH</name>
<evidence type="ECO:0000256" key="4">
    <source>
        <dbReference type="ARBA" id="ARBA00023277"/>
    </source>
</evidence>
<keyword evidence="2 7" id="KW-0378">Hydrolase</keyword>
<accession>A0A840ZTE8</accession>
<protein>
    <recommendedName>
        <fullName evidence="9">Glycoside hydrolase family 5 domain-containing protein</fullName>
    </recommendedName>
</protein>
<dbReference type="InterPro" id="IPR017853">
    <property type="entry name" value="GH"/>
</dbReference>
<evidence type="ECO:0000256" key="8">
    <source>
        <dbReference type="SAM" id="SignalP"/>
    </source>
</evidence>
<feature type="signal peptide" evidence="8">
    <location>
        <begin position="1"/>
        <end position="20"/>
    </location>
</feature>
<keyword evidence="6" id="KW-0624">Polysaccharide degradation</keyword>
<dbReference type="PANTHER" id="PTHR31297">
    <property type="entry name" value="GLUCAN ENDO-1,6-BETA-GLUCOSIDASE B"/>
    <property type="match status" value="1"/>
</dbReference>
<dbReference type="Pfam" id="PF00150">
    <property type="entry name" value="Cellulase"/>
    <property type="match status" value="1"/>
</dbReference>
<dbReference type="GO" id="GO:0008422">
    <property type="term" value="F:beta-glucosidase activity"/>
    <property type="evidence" value="ECO:0007669"/>
    <property type="project" value="TreeGrafter"/>
</dbReference>
<dbReference type="GO" id="GO:0005576">
    <property type="term" value="C:extracellular region"/>
    <property type="evidence" value="ECO:0007669"/>
    <property type="project" value="TreeGrafter"/>
</dbReference>
<dbReference type="SUPFAM" id="SSF51445">
    <property type="entry name" value="(Trans)glycosidases"/>
    <property type="match status" value="1"/>
</dbReference>
<dbReference type="Proteomes" id="UP000583454">
    <property type="component" value="Unassembled WGS sequence"/>
</dbReference>
<evidence type="ECO:0000256" key="5">
    <source>
        <dbReference type="ARBA" id="ARBA00023295"/>
    </source>
</evidence>
<evidence type="ECO:0000256" key="3">
    <source>
        <dbReference type="ARBA" id="ARBA00023001"/>
    </source>
</evidence>
<keyword evidence="3" id="KW-0136">Cellulose degradation</keyword>
<dbReference type="InterPro" id="IPR001547">
    <property type="entry name" value="Glyco_hydro_5"/>
</dbReference>
<dbReference type="PANTHER" id="PTHR31297:SF41">
    <property type="entry name" value="ENDOGLUCANASE, PUTATIVE (AFU_ORTHOLOGUE AFUA_5G01830)-RELATED"/>
    <property type="match status" value="1"/>
</dbReference>
<dbReference type="Gene3D" id="3.20.20.80">
    <property type="entry name" value="Glycosidases"/>
    <property type="match status" value="1"/>
</dbReference>
<dbReference type="EMBL" id="JACHOP010000035">
    <property type="protein sequence ID" value="MBB5760121.1"/>
    <property type="molecule type" value="Genomic_DNA"/>
</dbReference>
<evidence type="ECO:0000313" key="11">
    <source>
        <dbReference type="Proteomes" id="UP000583454"/>
    </source>
</evidence>
<evidence type="ECO:0000256" key="7">
    <source>
        <dbReference type="RuleBase" id="RU361153"/>
    </source>
</evidence>
<keyword evidence="4" id="KW-0119">Carbohydrate metabolism</keyword>
<evidence type="ECO:0000256" key="2">
    <source>
        <dbReference type="ARBA" id="ARBA00022801"/>
    </source>
</evidence>
<dbReference type="GO" id="GO:0030245">
    <property type="term" value="P:cellulose catabolic process"/>
    <property type="evidence" value="ECO:0007669"/>
    <property type="project" value="UniProtKB-KW"/>
</dbReference>
<evidence type="ECO:0000259" key="9">
    <source>
        <dbReference type="Pfam" id="PF00150"/>
    </source>
</evidence>
<feature type="chain" id="PRO_5032377565" description="Glycoside hydrolase family 5 domain-containing protein" evidence="8">
    <location>
        <begin position="21"/>
        <end position="409"/>
    </location>
</feature>
<keyword evidence="11" id="KW-1185">Reference proteome</keyword>
<comment type="similarity">
    <text evidence="1 7">Belongs to the glycosyl hydrolase 5 (cellulase A) family.</text>
</comment>
<dbReference type="RefSeq" id="WP_183573786.1">
    <property type="nucleotide sequence ID" value="NZ_JACHOP010000035.1"/>
</dbReference>